<dbReference type="SUPFAM" id="SSF53623">
    <property type="entry name" value="MurD-like peptide ligases, catalytic domain"/>
    <property type="match status" value="1"/>
</dbReference>
<dbReference type="InterPro" id="IPR009006">
    <property type="entry name" value="Ala_racemase/Decarboxylase_C"/>
</dbReference>
<dbReference type="InterPro" id="IPR051046">
    <property type="entry name" value="MurCDEF_CellWall_CoF430Synth"/>
</dbReference>
<evidence type="ECO:0000313" key="12">
    <source>
        <dbReference type="EMBL" id="RAJ04095.1"/>
    </source>
</evidence>
<evidence type="ECO:0000256" key="6">
    <source>
        <dbReference type="ARBA" id="ARBA00022898"/>
    </source>
</evidence>
<dbReference type="InterPro" id="IPR035911">
    <property type="entry name" value="MurE/MurF_N"/>
</dbReference>
<dbReference type="AlphaFoldDB" id="A0A327QJC1"/>
<dbReference type="InterPro" id="IPR000821">
    <property type="entry name" value="Ala_racemase"/>
</dbReference>
<dbReference type="SUPFAM" id="SSF51419">
    <property type="entry name" value="PLP-binding barrel"/>
    <property type="match status" value="1"/>
</dbReference>
<dbReference type="EC" id="5.1.1.1" evidence="8"/>
<dbReference type="HAMAP" id="MF_01201">
    <property type="entry name" value="Ala_racemase"/>
    <property type="match status" value="1"/>
</dbReference>
<dbReference type="InterPro" id="IPR029066">
    <property type="entry name" value="PLP-binding_barrel"/>
</dbReference>
<feature type="binding site" evidence="8 10">
    <location>
        <position position="778"/>
    </location>
    <ligand>
        <name>substrate</name>
    </ligand>
</feature>
<dbReference type="InterPro" id="IPR036565">
    <property type="entry name" value="Mur-like_cat_sf"/>
</dbReference>
<dbReference type="UniPathway" id="UPA00042">
    <property type="reaction ID" value="UER00497"/>
</dbReference>
<name>A0A327QJC1_9BACT</name>
<evidence type="ECO:0000256" key="7">
    <source>
        <dbReference type="ARBA" id="ARBA00023235"/>
    </source>
</evidence>
<dbReference type="Gene3D" id="3.20.20.10">
    <property type="entry name" value="Alanine racemase"/>
    <property type="match status" value="1"/>
</dbReference>
<dbReference type="Pfam" id="PF00842">
    <property type="entry name" value="Ala_racemase_C"/>
    <property type="match status" value="1"/>
</dbReference>
<evidence type="ECO:0000256" key="2">
    <source>
        <dbReference type="ARBA" id="ARBA00001933"/>
    </source>
</evidence>
<evidence type="ECO:0000256" key="10">
    <source>
        <dbReference type="PIRSR" id="PIRSR600821-52"/>
    </source>
</evidence>
<feature type="active site" description="Proton acceptor; specific for L-alanine" evidence="8">
    <location>
        <position position="729"/>
    </location>
</feature>
<comment type="similarity">
    <text evidence="8">Belongs to the alanine racemase family.</text>
</comment>
<gene>
    <name evidence="12" type="ORF">LX64_02973</name>
</gene>
<comment type="catalytic activity">
    <reaction evidence="1 8">
        <text>L-alanine = D-alanine</text>
        <dbReference type="Rhea" id="RHEA:20249"/>
        <dbReference type="ChEBI" id="CHEBI:57416"/>
        <dbReference type="ChEBI" id="CHEBI:57972"/>
        <dbReference type="EC" id="5.1.1.1"/>
    </reaction>
</comment>
<keyword evidence="7 8" id="KW-0413">Isomerase</keyword>
<dbReference type="PRINTS" id="PR00992">
    <property type="entry name" value="ALARACEMASE"/>
</dbReference>
<dbReference type="SUPFAM" id="SSF50621">
    <property type="entry name" value="Alanine racemase C-terminal domain-like"/>
    <property type="match status" value="1"/>
</dbReference>
<evidence type="ECO:0000256" key="9">
    <source>
        <dbReference type="PIRSR" id="PIRSR600821-50"/>
    </source>
</evidence>
<dbReference type="Proteomes" id="UP000249547">
    <property type="component" value="Unassembled WGS sequence"/>
</dbReference>
<evidence type="ECO:0000313" key="13">
    <source>
        <dbReference type="Proteomes" id="UP000249547"/>
    </source>
</evidence>
<dbReference type="InterPro" id="IPR013221">
    <property type="entry name" value="Mur_ligase_cen"/>
</dbReference>
<dbReference type="GO" id="GO:0008784">
    <property type="term" value="F:alanine racemase activity"/>
    <property type="evidence" value="ECO:0007669"/>
    <property type="project" value="UniProtKB-UniRule"/>
</dbReference>
<comment type="cofactor">
    <cofactor evidence="2 8 9">
        <name>pyridoxal 5'-phosphate</name>
        <dbReference type="ChEBI" id="CHEBI:597326"/>
    </cofactor>
</comment>
<dbReference type="RefSeq" id="WP_170132817.1">
    <property type="nucleotide sequence ID" value="NZ_QLLL01000005.1"/>
</dbReference>
<comment type="function">
    <text evidence="8">Catalyzes the interconversion of L-alanine and D-alanine. May also act on other amino acids.</text>
</comment>
<dbReference type="Gene3D" id="2.40.37.10">
    <property type="entry name" value="Lyase, Ornithine Decarboxylase, Chain A, domain 1"/>
    <property type="match status" value="1"/>
</dbReference>
<dbReference type="Gene3D" id="3.40.1390.10">
    <property type="entry name" value="MurE/MurF, N-terminal domain"/>
    <property type="match status" value="1"/>
</dbReference>
<dbReference type="EMBL" id="QLLL01000005">
    <property type="protein sequence ID" value="RAJ04095.1"/>
    <property type="molecule type" value="Genomic_DNA"/>
</dbReference>
<proteinExistence type="inferred from homology"/>
<dbReference type="Gene3D" id="3.40.1190.10">
    <property type="entry name" value="Mur-like, catalytic domain"/>
    <property type="match status" value="1"/>
</dbReference>
<evidence type="ECO:0000256" key="8">
    <source>
        <dbReference type="HAMAP-Rule" id="MF_01201"/>
    </source>
</evidence>
<feature type="domain" description="Alanine racemase C-terminal" evidence="11">
    <location>
        <begin position="708"/>
        <end position="833"/>
    </location>
</feature>
<keyword evidence="13" id="KW-1185">Reference proteome</keyword>
<dbReference type="SUPFAM" id="SSF63418">
    <property type="entry name" value="MurE/MurF N-terminal domain"/>
    <property type="match status" value="1"/>
</dbReference>
<dbReference type="GO" id="GO:0005524">
    <property type="term" value="F:ATP binding"/>
    <property type="evidence" value="ECO:0007669"/>
    <property type="project" value="UniProtKB-KW"/>
</dbReference>
<dbReference type="SUPFAM" id="SSF53244">
    <property type="entry name" value="MurD-like peptide ligases, peptide-binding domain"/>
    <property type="match status" value="1"/>
</dbReference>
<dbReference type="SMART" id="SM01005">
    <property type="entry name" value="Ala_racemase_C"/>
    <property type="match status" value="1"/>
</dbReference>
<accession>A0A327QJC1</accession>
<dbReference type="InterPro" id="IPR011079">
    <property type="entry name" value="Ala_racemase_C"/>
</dbReference>
<sequence length="835" mass="94030">MNVYNAESISKILKGEILQQAGHPEIEHILLDSRKLNFAETSLFIPLVSARRDAHQYLAELYGKGVSNFVVSETPDLQKFPKATFILVKDTLQALHALVAAHRHQFHIPVIGITGSNGKTIVKEWLYQLLEKDYNIVRSPKSYNSQIGVPLSVWQMKPEHELAIFEAGISQPGEMVNLEKIIRPTIGIFTNIGEAHDEGFLNIRQKINEKLVLFMKSDVLIYCKDYLVLNECINTFHNQVGKKEGDNNMQLLTWSRKTEADIKILSIDKNDQHTRIDALYKNEPLHITIPFVDEGSIENAIHCWALMLFLGKSQEVIQDRMLTLGNIAMRLELKQGINNCSIINDSYNSDLGSLTIALDFLQQQRQHPTRTVILSDILQSGKSEATLYEEVAGLLEQQGIQKLVGIGKGIGREKRVFQQNPNLKSSFYNSTEEFLQNFNPQEYVNETILVKGARVFEFERIGKLLEQKAHQTILEINLNAIANNVQQYQALLKPGTKMMGMVKAFSYGSGSFEIANLLQFMGVDYLTVAYADEGVELRRAGITLPIMVMNPEPSSFDAILQWNLEPEIYSLHLFQLLEEEVRLSGKTQYPVHLKLDTGMHRLGFEKQDIPLLLQHLKEQDYFKVQSVFSHLAASEDPTKDAFTKKQATLFTEMSKEITQALGYPVLRHISNSAGISRHPELQFDMVRLGIGMYGVDNLPTMQEKLKNVSTLKTTIAQLKHIPAGEPVGYGAKWKSKEPATIATVRIGYADGYPRNLSNGKGKMLLHGQLVPVAGIIAMDMLMLDVTKVPQAAEGDEVIVFGEGLPVQELAAWADTIPYEILTGISQRVKRVYFQE</sequence>
<dbReference type="CDD" id="cd00430">
    <property type="entry name" value="PLPDE_III_AR"/>
    <property type="match status" value="1"/>
</dbReference>
<reference evidence="12 13" key="1">
    <citation type="submission" date="2018-06" db="EMBL/GenBank/DDBJ databases">
        <title>Genomic Encyclopedia of Archaeal and Bacterial Type Strains, Phase II (KMG-II): from individual species to whole genera.</title>
        <authorList>
            <person name="Goeker M."/>
        </authorList>
    </citation>
    <scope>NUCLEOTIDE SEQUENCE [LARGE SCALE GENOMIC DNA]</scope>
    <source>
        <strain evidence="12 13">DSM 23857</strain>
    </source>
</reference>
<comment type="caution">
    <text evidence="12">The sequence shown here is derived from an EMBL/GenBank/DDBJ whole genome shotgun (WGS) entry which is preliminary data.</text>
</comment>
<dbReference type="GO" id="GO:0030632">
    <property type="term" value="P:D-alanine biosynthetic process"/>
    <property type="evidence" value="ECO:0007669"/>
    <property type="project" value="UniProtKB-UniRule"/>
</dbReference>
<dbReference type="FunFam" id="3.20.20.10:FF:000002">
    <property type="entry name" value="Alanine racemase"/>
    <property type="match status" value="1"/>
</dbReference>
<evidence type="ECO:0000256" key="1">
    <source>
        <dbReference type="ARBA" id="ARBA00000316"/>
    </source>
</evidence>
<evidence type="ECO:0000259" key="11">
    <source>
        <dbReference type="SMART" id="SM01005"/>
    </source>
</evidence>
<dbReference type="NCBIfam" id="TIGR00492">
    <property type="entry name" value="alr"/>
    <property type="match status" value="1"/>
</dbReference>
<dbReference type="InterPro" id="IPR036615">
    <property type="entry name" value="Mur_ligase_C_dom_sf"/>
</dbReference>
<dbReference type="GO" id="GO:0030170">
    <property type="term" value="F:pyridoxal phosphate binding"/>
    <property type="evidence" value="ECO:0007669"/>
    <property type="project" value="UniProtKB-UniRule"/>
</dbReference>
<dbReference type="Gene3D" id="3.90.190.20">
    <property type="entry name" value="Mur ligase, C-terminal domain"/>
    <property type="match status" value="1"/>
</dbReference>
<feature type="binding site" evidence="8 10">
    <location>
        <position position="601"/>
    </location>
    <ligand>
        <name>substrate</name>
    </ligand>
</feature>
<protein>
    <recommendedName>
        <fullName evidence="8">Alanine racemase</fullName>
        <ecNumber evidence="8">5.1.1.1</ecNumber>
    </recommendedName>
</protein>
<feature type="modified residue" description="N6-(pyridoxal phosphate)lysine" evidence="8 9">
    <location>
        <position position="503"/>
    </location>
</feature>
<keyword evidence="3 12" id="KW-0436">Ligase</keyword>
<dbReference type="InterPro" id="IPR001608">
    <property type="entry name" value="Ala_racemase_N"/>
</dbReference>
<dbReference type="PANTHER" id="PTHR43024:SF1">
    <property type="entry name" value="UDP-N-ACETYLMURAMOYL-TRIPEPTIDE--D-ALANYL-D-ALANINE LIGASE"/>
    <property type="match status" value="1"/>
</dbReference>
<evidence type="ECO:0000256" key="3">
    <source>
        <dbReference type="ARBA" id="ARBA00022598"/>
    </source>
</evidence>
<dbReference type="Pfam" id="PF01168">
    <property type="entry name" value="Ala_racemase_N"/>
    <property type="match status" value="1"/>
</dbReference>
<feature type="active site" description="Proton acceptor; specific for D-alanine" evidence="8">
    <location>
        <position position="503"/>
    </location>
</feature>
<dbReference type="Pfam" id="PF08245">
    <property type="entry name" value="Mur_ligase_M"/>
    <property type="match status" value="1"/>
</dbReference>
<keyword evidence="6 8" id="KW-0663">Pyridoxal phosphate</keyword>
<keyword evidence="5" id="KW-0067">ATP-binding</keyword>
<keyword evidence="4" id="KW-0547">Nucleotide-binding</keyword>
<dbReference type="GO" id="GO:0016881">
    <property type="term" value="F:acid-amino acid ligase activity"/>
    <property type="evidence" value="ECO:0007669"/>
    <property type="project" value="InterPro"/>
</dbReference>
<dbReference type="PANTHER" id="PTHR43024">
    <property type="entry name" value="UDP-N-ACETYLMURAMOYL-TRIPEPTIDE--D-ALANYL-D-ALANINE LIGASE"/>
    <property type="match status" value="1"/>
</dbReference>
<evidence type="ECO:0000256" key="5">
    <source>
        <dbReference type="ARBA" id="ARBA00022840"/>
    </source>
</evidence>
<organism evidence="12 13">
    <name type="scientific">Chitinophaga skermanii</name>
    <dbReference type="NCBI Taxonomy" id="331697"/>
    <lineage>
        <taxon>Bacteria</taxon>
        <taxon>Pseudomonadati</taxon>
        <taxon>Bacteroidota</taxon>
        <taxon>Chitinophagia</taxon>
        <taxon>Chitinophagales</taxon>
        <taxon>Chitinophagaceae</taxon>
        <taxon>Chitinophaga</taxon>
    </lineage>
</organism>
<comment type="pathway">
    <text evidence="8">Amino-acid biosynthesis; D-alanine biosynthesis; D-alanine from L-alanine: step 1/1.</text>
</comment>
<dbReference type="NCBIfam" id="NF008897">
    <property type="entry name" value="PRK11930.1"/>
    <property type="match status" value="1"/>
</dbReference>
<evidence type="ECO:0000256" key="4">
    <source>
        <dbReference type="ARBA" id="ARBA00022741"/>
    </source>
</evidence>